<evidence type="ECO:0000313" key="6">
    <source>
        <dbReference type="Proteomes" id="UP000533598"/>
    </source>
</evidence>
<dbReference type="PANTHER" id="PTHR30055">
    <property type="entry name" value="HTH-TYPE TRANSCRIPTIONAL REGULATOR RUTR"/>
    <property type="match status" value="1"/>
</dbReference>
<dbReference type="Pfam" id="PF00440">
    <property type="entry name" value="TetR_N"/>
    <property type="match status" value="1"/>
</dbReference>
<keyword evidence="1 2" id="KW-0238">DNA-binding</keyword>
<dbReference type="GO" id="GO:0000976">
    <property type="term" value="F:transcription cis-regulatory region binding"/>
    <property type="evidence" value="ECO:0007669"/>
    <property type="project" value="TreeGrafter"/>
</dbReference>
<feature type="compositionally biased region" description="Basic and acidic residues" evidence="3">
    <location>
        <begin position="11"/>
        <end position="21"/>
    </location>
</feature>
<dbReference type="Gene3D" id="1.10.357.10">
    <property type="entry name" value="Tetracycline Repressor, domain 2"/>
    <property type="match status" value="1"/>
</dbReference>
<comment type="caution">
    <text evidence="5">The sequence shown here is derived from an EMBL/GenBank/DDBJ whole genome shotgun (WGS) entry which is preliminary data.</text>
</comment>
<dbReference type="SUPFAM" id="SSF46689">
    <property type="entry name" value="Homeodomain-like"/>
    <property type="match status" value="1"/>
</dbReference>
<feature type="DNA-binding region" description="H-T-H motif" evidence="2">
    <location>
        <begin position="47"/>
        <end position="66"/>
    </location>
</feature>
<dbReference type="Pfam" id="PF19344">
    <property type="entry name" value="TetR_C_32"/>
    <property type="match status" value="1"/>
</dbReference>
<dbReference type="GO" id="GO:0003700">
    <property type="term" value="F:DNA-binding transcription factor activity"/>
    <property type="evidence" value="ECO:0007669"/>
    <property type="project" value="TreeGrafter"/>
</dbReference>
<gene>
    <name evidence="5" type="ORF">HNR67_000059</name>
</gene>
<dbReference type="AlphaFoldDB" id="A0A7W7FPK6"/>
<protein>
    <submittedName>
        <fullName evidence="5">AcrR family transcriptional regulator</fullName>
    </submittedName>
</protein>
<dbReference type="SUPFAM" id="SSF48498">
    <property type="entry name" value="Tetracyclin repressor-like, C-terminal domain"/>
    <property type="match status" value="1"/>
</dbReference>
<keyword evidence="6" id="KW-1185">Reference proteome</keyword>
<name>A0A7W7FPK6_9PSEU</name>
<evidence type="ECO:0000256" key="3">
    <source>
        <dbReference type="SAM" id="MobiDB-lite"/>
    </source>
</evidence>
<dbReference type="InterPro" id="IPR045823">
    <property type="entry name" value="TetR_C_32"/>
</dbReference>
<dbReference type="InterPro" id="IPR050109">
    <property type="entry name" value="HTH-type_TetR-like_transc_reg"/>
</dbReference>
<organism evidence="5 6">
    <name type="scientific">Crossiella cryophila</name>
    <dbReference type="NCBI Taxonomy" id="43355"/>
    <lineage>
        <taxon>Bacteria</taxon>
        <taxon>Bacillati</taxon>
        <taxon>Actinomycetota</taxon>
        <taxon>Actinomycetes</taxon>
        <taxon>Pseudonocardiales</taxon>
        <taxon>Pseudonocardiaceae</taxon>
        <taxon>Crossiella</taxon>
    </lineage>
</organism>
<dbReference type="Proteomes" id="UP000533598">
    <property type="component" value="Unassembled WGS sequence"/>
</dbReference>
<dbReference type="EMBL" id="JACHMH010000001">
    <property type="protein sequence ID" value="MBB4673941.1"/>
    <property type="molecule type" value="Genomic_DNA"/>
</dbReference>
<evidence type="ECO:0000313" key="5">
    <source>
        <dbReference type="EMBL" id="MBB4673941.1"/>
    </source>
</evidence>
<dbReference type="InterPro" id="IPR001647">
    <property type="entry name" value="HTH_TetR"/>
</dbReference>
<feature type="region of interest" description="Disordered" evidence="3">
    <location>
        <begin position="1"/>
        <end position="21"/>
    </location>
</feature>
<dbReference type="InterPro" id="IPR009057">
    <property type="entry name" value="Homeodomain-like_sf"/>
</dbReference>
<reference evidence="5 6" key="1">
    <citation type="submission" date="2020-08" db="EMBL/GenBank/DDBJ databases">
        <title>Sequencing the genomes of 1000 actinobacteria strains.</title>
        <authorList>
            <person name="Klenk H.-P."/>
        </authorList>
    </citation>
    <scope>NUCLEOTIDE SEQUENCE [LARGE SCALE GENOMIC DNA]</scope>
    <source>
        <strain evidence="5 6">DSM 44230</strain>
    </source>
</reference>
<dbReference type="InterPro" id="IPR036271">
    <property type="entry name" value="Tet_transcr_reg_TetR-rel_C_sf"/>
</dbReference>
<dbReference type="PROSITE" id="PS50977">
    <property type="entry name" value="HTH_TETR_2"/>
    <property type="match status" value="1"/>
</dbReference>
<feature type="domain" description="HTH tetR-type" evidence="4">
    <location>
        <begin position="25"/>
        <end position="84"/>
    </location>
</feature>
<evidence type="ECO:0000259" key="4">
    <source>
        <dbReference type="PROSITE" id="PS50977"/>
    </source>
</evidence>
<evidence type="ECO:0000256" key="1">
    <source>
        <dbReference type="ARBA" id="ARBA00023125"/>
    </source>
</evidence>
<evidence type="ECO:0000256" key="2">
    <source>
        <dbReference type="PROSITE-ProRule" id="PRU00335"/>
    </source>
</evidence>
<dbReference type="RefSeq" id="WP_184999994.1">
    <property type="nucleotide sequence ID" value="NZ_BAAAUI010000013.1"/>
</dbReference>
<accession>A0A7W7FPK6</accession>
<proteinExistence type="predicted"/>
<sequence>MADSVKGQPSKRGDARRERWKEHRSVRRAEFVEATIRALATHGPDVGMDEIAAEAGVTKPVIYRHFSDKADLYLAVGARATDLLMEQIVPAIERRGSPRERISAVIDAYLCTIEERPELYRFMTRRSFADRPVDADPASRTEAMIASRLARLLGEYMRLLGLDSGAAEPYAFAVVGAVEKAGDWWLERQTMSRENLRDYLVNIVWHAIDGFTRISGVEIDPDMPLDFDLPSTQLRLVRENPDQQENRETS</sequence>
<dbReference type="PANTHER" id="PTHR30055:SF160">
    <property type="entry name" value="TRANSCRIPTIONAL REGULATORY PROTEIN (PROBABLY ASNC-FAMILY)-RELATED"/>
    <property type="match status" value="1"/>
</dbReference>